<dbReference type="AlphaFoldDB" id="A0A9N9LCQ4"/>
<organism evidence="1 2">
    <name type="scientific">Hymenoscyphus albidus</name>
    <dbReference type="NCBI Taxonomy" id="595503"/>
    <lineage>
        <taxon>Eukaryota</taxon>
        <taxon>Fungi</taxon>
        <taxon>Dikarya</taxon>
        <taxon>Ascomycota</taxon>
        <taxon>Pezizomycotina</taxon>
        <taxon>Leotiomycetes</taxon>
        <taxon>Helotiales</taxon>
        <taxon>Helotiaceae</taxon>
        <taxon>Hymenoscyphus</taxon>
    </lineage>
</organism>
<dbReference type="Proteomes" id="UP000701801">
    <property type="component" value="Unassembled WGS sequence"/>
</dbReference>
<accession>A0A9N9LCQ4</accession>
<dbReference type="EMBL" id="CAJVRM010000056">
    <property type="protein sequence ID" value="CAG8972814.1"/>
    <property type="molecule type" value="Genomic_DNA"/>
</dbReference>
<dbReference type="OrthoDB" id="10483653at2759"/>
<reference evidence="1" key="1">
    <citation type="submission" date="2021-07" db="EMBL/GenBank/DDBJ databases">
        <authorList>
            <person name="Durling M."/>
        </authorList>
    </citation>
    <scope>NUCLEOTIDE SEQUENCE</scope>
</reference>
<protein>
    <submittedName>
        <fullName evidence="1">Uncharacterized protein</fullName>
    </submittedName>
</protein>
<gene>
    <name evidence="1" type="ORF">HYALB_00007739</name>
</gene>
<keyword evidence="2" id="KW-1185">Reference proteome</keyword>
<evidence type="ECO:0000313" key="1">
    <source>
        <dbReference type="EMBL" id="CAG8972814.1"/>
    </source>
</evidence>
<proteinExistence type="predicted"/>
<evidence type="ECO:0000313" key="2">
    <source>
        <dbReference type="Proteomes" id="UP000701801"/>
    </source>
</evidence>
<sequence length="199" mass="22112">MYVTLKRAAISDDLVQQGLDASMATGNQQSYIRIGECFLLRQPISYSEAACSFVNLESFLATSGNSVLISRNFTARCNCWNPWLDPRLCWDFFLNLFGEARPRQDTDMTWAFGNTLGISGYPGILHCNARCLEIARRWSQCDVIALATTVLSSSASSTRVQEEHERQDFAAMYAGAAVRVIWLQDGGCLVVQYGAVQEA</sequence>
<name>A0A9N9LCQ4_9HELO</name>
<comment type="caution">
    <text evidence="1">The sequence shown here is derived from an EMBL/GenBank/DDBJ whole genome shotgun (WGS) entry which is preliminary data.</text>
</comment>